<dbReference type="InterPro" id="IPR036047">
    <property type="entry name" value="F-box-like_dom_sf"/>
</dbReference>
<name>A0A1B6INF8_9HEMI</name>
<sequence length="473" mass="55452">LPLEMVRLIAENLTAKDLSACSAVSTSWRDIFNQDSLWKPHCNISIADYLETGECQVQPGFISPVTENKTLSPICHWRMCFMRENHLFKNWREMRYVVNKVDIKCSSTFFYTFISHDYVIEFTSTRAMLWDVRNNPVYLRDPFCLPFDFIVNWCGMISDNIFCVVQGRCVQVYHFNTIFDDKWDLKHMFFVNEDEMLSPSDSEMSRLWLLLRHMLIIGNILVGCDDEDGDRGVLHVWNIEEGKKLRRIDCTMISDSHTKIHRLVKSEKLSLDFVIILETELIEHIRYSLKGYCLKELDFSKFNVSHDMSLYWTEVSFNCVLQDRFVAITFYGFIYVYNYLTSQLVATSTPTHSSAYYNSDVFAIGDRILFSEDRKLNMVFNTNTLLITSLIVNNEPEECVFGKSLSSDLFITQNGMKFSLWEMRRHIRFDSVTCLNSLALFPNCFSYFEVNKSCTKLALNDFSKNYFIIASFW</sequence>
<dbReference type="PROSITE" id="PS50181">
    <property type="entry name" value="FBOX"/>
    <property type="match status" value="1"/>
</dbReference>
<gene>
    <name evidence="2" type="ORF">g.7327</name>
</gene>
<dbReference type="EMBL" id="GECU01019248">
    <property type="protein sequence ID" value="JAS88458.1"/>
    <property type="molecule type" value="Transcribed_RNA"/>
</dbReference>
<feature type="non-terminal residue" evidence="2">
    <location>
        <position position="1"/>
    </location>
</feature>
<reference evidence="2" key="1">
    <citation type="submission" date="2015-11" db="EMBL/GenBank/DDBJ databases">
        <title>De novo transcriptome assembly of four potential Pierce s Disease insect vectors from Arizona vineyards.</title>
        <authorList>
            <person name="Tassone E.E."/>
        </authorList>
    </citation>
    <scope>NUCLEOTIDE SEQUENCE</scope>
</reference>
<dbReference type="InterPro" id="IPR011047">
    <property type="entry name" value="Quinoprotein_ADH-like_sf"/>
</dbReference>
<dbReference type="SUPFAM" id="SSF81383">
    <property type="entry name" value="F-box domain"/>
    <property type="match status" value="1"/>
</dbReference>
<proteinExistence type="predicted"/>
<feature type="domain" description="F-box" evidence="1">
    <location>
        <begin position="1"/>
        <end position="41"/>
    </location>
</feature>
<accession>A0A1B6INF8</accession>
<dbReference type="Gene3D" id="1.20.1280.50">
    <property type="match status" value="1"/>
</dbReference>
<dbReference type="InterPro" id="IPR001810">
    <property type="entry name" value="F-box_dom"/>
</dbReference>
<protein>
    <recommendedName>
        <fullName evidence="1">F-box domain-containing protein</fullName>
    </recommendedName>
</protein>
<evidence type="ECO:0000313" key="2">
    <source>
        <dbReference type="EMBL" id="JAS88458.1"/>
    </source>
</evidence>
<dbReference type="Pfam" id="PF12937">
    <property type="entry name" value="F-box-like"/>
    <property type="match status" value="1"/>
</dbReference>
<dbReference type="AlphaFoldDB" id="A0A1B6INF8"/>
<dbReference type="SMART" id="SM00256">
    <property type="entry name" value="FBOX"/>
    <property type="match status" value="1"/>
</dbReference>
<organism evidence="2">
    <name type="scientific">Homalodisca liturata</name>
    <dbReference type="NCBI Taxonomy" id="320908"/>
    <lineage>
        <taxon>Eukaryota</taxon>
        <taxon>Metazoa</taxon>
        <taxon>Ecdysozoa</taxon>
        <taxon>Arthropoda</taxon>
        <taxon>Hexapoda</taxon>
        <taxon>Insecta</taxon>
        <taxon>Pterygota</taxon>
        <taxon>Neoptera</taxon>
        <taxon>Paraneoptera</taxon>
        <taxon>Hemiptera</taxon>
        <taxon>Auchenorrhyncha</taxon>
        <taxon>Membracoidea</taxon>
        <taxon>Cicadellidae</taxon>
        <taxon>Cicadellinae</taxon>
        <taxon>Proconiini</taxon>
        <taxon>Homalodisca</taxon>
    </lineage>
</organism>
<evidence type="ECO:0000259" key="1">
    <source>
        <dbReference type="PROSITE" id="PS50181"/>
    </source>
</evidence>
<dbReference type="SUPFAM" id="SSF50998">
    <property type="entry name" value="Quinoprotein alcohol dehydrogenase-like"/>
    <property type="match status" value="1"/>
</dbReference>